<dbReference type="Pfam" id="PF24855">
    <property type="entry name" value="DUF7729"/>
    <property type="match status" value="1"/>
</dbReference>
<evidence type="ECO:0000256" key="1">
    <source>
        <dbReference type="SAM" id="SignalP"/>
    </source>
</evidence>
<feature type="domain" description="DUF7729" evidence="2">
    <location>
        <begin position="66"/>
        <end position="172"/>
    </location>
</feature>
<dbReference type="OrthoDB" id="2536450at2759"/>
<dbReference type="EMBL" id="VSWC01000132">
    <property type="protein sequence ID" value="KAA1079605.1"/>
    <property type="molecule type" value="Genomic_DNA"/>
</dbReference>
<evidence type="ECO:0000259" key="2">
    <source>
        <dbReference type="Pfam" id="PF24855"/>
    </source>
</evidence>
<keyword evidence="4" id="KW-1185">Reference proteome</keyword>
<feature type="chain" id="PRO_5022920025" description="DUF7729 domain-containing protein" evidence="1">
    <location>
        <begin position="24"/>
        <end position="277"/>
    </location>
</feature>
<proteinExistence type="predicted"/>
<keyword evidence="1" id="KW-0732">Signal</keyword>
<dbReference type="Proteomes" id="UP000324748">
    <property type="component" value="Unassembled WGS sequence"/>
</dbReference>
<comment type="caution">
    <text evidence="3">The sequence shown here is derived from an EMBL/GenBank/DDBJ whole genome shotgun (WGS) entry which is preliminary data.</text>
</comment>
<reference evidence="3 4" key="1">
    <citation type="submission" date="2019-05" db="EMBL/GenBank/DDBJ databases">
        <title>Emergence of the Ug99 lineage of the wheat stem rust pathogen through somatic hybridization.</title>
        <authorList>
            <person name="Li F."/>
            <person name="Upadhyaya N.M."/>
            <person name="Sperschneider J."/>
            <person name="Matny O."/>
            <person name="Nguyen-Phuc H."/>
            <person name="Mago R."/>
            <person name="Raley C."/>
            <person name="Miller M.E."/>
            <person name="Silverstein K.A.T."/>
            <person name="Henningsen E."/>
            <person name="Hirsch C.D."/>
            <person name="Visser B."/>
            <person name="Pretorius Z.A."/>
            <person name="Steffenson B.J."/>
            <person name="Schwessinger B."/>
            <person name="Dodds P.N."/>
            <person name="Figueroa M."/>
        </authorList>
    </citation>
    <scope>NUCLEOTIDE SEQUENCE [LARGE SCALE GENOMIC DNA]</scope>
    <source>
        <strain evidence="3">21-0</strain>
    </source>
</reference>
<gene>
    <name evidence="3" type="ORF">PGT21_017086</name>
</gene>
<accession>A0A5B0MRM2</accession>
<evidence type="ECO:0000313" key="4">
    <source>
        <dbReference type="Proteomes" id="UP000324748"/>
    </source>
</evidence>
<dbReference type="InterPro" id="IPR056146">
    <property type="entry name" value="DUF7729"/>
</dbReference>
<name>A0A5B0MRM2_PUCGR</name>
<dbReference type="PANTHER" id="PTHR34862">
    <property type="entry name" value="SPARK DOMAIN-CONTAINING PROTEIN"/>
    <property type="match status" value="1"/>
</dbReference>
<protein>
    <recommendedName>
        <fullName evidence="2">DUF7729 domain-containing protein</fullName>
    </recommendedName>
</protein>
<dbReference type="PANTHER" id="PTHR34862:SF1">
    <property type="entry name" value="SPARK DOMAIN-CONTAINING PROTEIN"/>
    <property type="match status" value="1"/>
</dbReference>
<organism evidence="3 4">
    <name type="scientific">Puccinia graminis f. sp. tritici</name>
    <dbReference type="NCBI Taxonomy" id="56615"/>
    <lineage>
        <taxon>Eukaryota</taxon>
        <taxon>Fungi</taxon>
        <taxon>Dikarya</taxon>
        <taxon>Basidiomycota</taxon>
        <taxon>Pucciniomycotina</taxon>
        <taxon>Pucciniomycetes</taxon>
        <taxon>Pucciniales</taxon>
        <taxon>Pucciniaceae</taxon>
        <taxon>Puccinia</taxon>
    </lineage>
</organism>
<evidence type="ECO:0000313" key="3">
    <source>
        <dbReference type="EMBL" id="KAA1079605.1"/>
    </source>
</evidence>
<feature type="signal peptide" evidence="1">
    <location>
        <begin position="1"/>
        <end position="23"/>
    </location>
</feature>
<dbReference type="AlphaFoldDB" id="A0A5B0MRM2"/>
<sequence>MAFSTQFISVLMCLMSFQNAINAHPYGTPANRPRSSSGPAPQGLSLARTAAKLSPSCQLAASGLLGEEFESCADILGLVSIFEAKDSLVSPINTWVAGACSAKPCSKQSLDKASQMMKTGCASDLQEGSIAAVAMYSILTHYDVTRDMFCTQYKQNSTYCLPSVLGDVESQSGEKITLGEVVSLITGKLTKADRAFMSVPKETYCTPCGHAIVTKSATMIDAIRKDPVGIEFNYSSSSTVHQISEICGAAFEDHQIPDSVQIAPPPKSGNPIEKKLA</sequence>